<dbReference type="InterPro" id="IPR014284">
    <property type="entry name" value="RNA_pol_sigma-70_dom"/>
</dbReference>
<dbReference type="NCBIfam" id="TIGR02937">
    <property type="entry name" value="sigma70-ECF"/>
    <property type="match status" value="1"/>
</dbReference>
<sequence length="186" mass="21512">MEEQLLIEGCKRGESWARKQLYEQYTPVMMGVCMRYVSNRETAKDLLQDGFIKVFTKIDMYSGTGSLGGWMRRIFATTALEYLRRNDTLRMSVNIDDYNDATENVDYSALERLSADELMACIAELPNGFRTVFNLFAIEGYTHSEIAEMLNIKESTSRSQFIRARKALQKNVQLLIMEENARLERS</sequence>
<name>A0A840CLV1_9BACT</name>
<dbReference type="GO" id="GO:0006352">
    <property type="term" value="P:DNA-templated transcription initiation"/>
    <property type="evidence" value="ECO:0007669"/>
    <property type="project" value="InterPro"/>
</dbReference>
<proteinExistence type="inferred from homology"/>
<dbReference type="Proteomes" id="UP000555103">
    <property type="component" value="Unassembled WGS sequence"/>
</dbReference>
<keyword evidence="4" id="KW-0804">Transcription</keyword>
<dbReference type="AlphaFoldDB" id="A0A840CLV1"/>
<dbReference type="InterPro" id="IPR013324">
    <property type="entry name" value="RNA_pol_sigma_r3/r4-like"/>
</dbReference>
<evidence type="ECO:0000256" key="1">
    <source>
        <dbReference type="ARBA" id="ARBA00010641"/>
    </source>
</evidence>
<evidence type="ECO:0000256" key="4">
    <source>
        <dbReference type="ARBA" id="ARBA00023163"/>
    </source>
</evidence>
<organism evidence="7 8">
    <name type="scientific">Dysgonomonas hofstadii</name>
    <dbReference type="NCBI Taxonomy" id="637886"/>
    <lineage>
        <taxon>Bacteria</taxon>
        <taxon>Pseudomonadati</taxon>
        <taxon>Bacteroidota</taxon>
        <taxon>Bacteroidia</taxon>
        <taxon>Bacteroidales</taxon>
        <taxon>Dysgonomonadaceae</taxon>
        <taxon>Dysgonomonas</taxon>
    </lineage>
</organism>
<evidence type="ECO:0000259" key="5">
    <source>
        <dbReference type="Pfam" id="PF04542"/>
    </source>
</evidence>
<keyword evidence="3" id="KW-0731">Sigma factor</keyword>
<dbReference type="RefSeq" id="WP_183307015.1">
    <property type="nucleotide sequence ID" value="NZ_JACIEP010000006.1"/>
</dbReference>
<feature type="domain" description="RNA polymerase sigma-70 region 2" evidence="5">
    <location>
        <begin position="21"/>
        <end position="87"/>
    </location>
</feature>
<evidence type="ECO:0000256" key="2">
    <source>
        <dbReference type="ARBA" id="ARBA00023015"/>
    </source>
</evidence>
<protein>
    <submittedName>
        <fullName evidence="7">RNA polymerase sigma-70 factor (ECF subfamily)</fullName>
    </submittedName>
</protein>
<dbReference type="InterPro" id="IPR013249">
    <property type="entry name" value="RNA_pol_sigma70_r4_t2"/>
</dbReference>
<evidence type="ECO:0000313" key="7">
    <source>
        <dbReference type="EMBL" id="MBB4036101.1"/>
    </source>
</evidence>
<dbReference type="SUPFAM" id="SSF88659">
    <property type="entry name" value="Sigma3 and sigma4 domains of RNA polymerase sigma factors"/>
    <property type="match status" value="1"/>
</dbReference>
<keyword evidence="2" id="KW-0805">Transcription regulation</keyword>
<evidence type="ECO:0000259" key="6">
    <source>
        <dbReference type="Pfam" id="PF08281"/>
    </source>
</evidence>
<feature type="domain" description="RNA polymerase sigma factor 70 region 4 type 2" evidence="6">
    <location>
        <begin position="116"/>
        <end position="168"/>
    </location>
</feature>
<dbReference type="Pfam" id="PF08281">
    <property type="entry name" value="Sigma70_r4_2"/>
    <property type="match status" value="1"/>
</dbReference>
<dbReference type="InterPro" id="IPR013325">
    <property type="entry name" value="RNA_pol_sigma_r2"/>
</dbReference>
<comment type="caution">
    <text evidence="7">The sequence shown here is derived from an EMBL/GenBank/DDBJ whole genome shotgun (WGS) entry which is preliminary data.</text>
</comment>
<dbReference type="GO" id="GO:0003677">
    <property type="term" value="F:DNA binding"/>
    <property type="evidence" value="ECO:0007669"/>
    <property type="project" value="InterPro"/>
</dbReference>
<reference evidence="7 8" key="1">
    <citation type="submission" date="2020-08" db="EMBL/GenBank/DDBJ databases">
        <title>Genomic Encyclopedia of Type Strains, Phase IV (KMG-IV): sequencing the most valuable type-strain genomes for metagenomic binning, comparative biology and taxonomic classification.</title>
        <authorList>
            <person name="Goeker M."/>
        </authorList>
    </citation>
    <scope>NUCLEOTIDE SEQUENCE [LARGE SCALE GENOMIC DNA]</scope>
    <source>
        <strain evidence="7 8">DSM 104969</strain>
    </source>
</reference>
<dbReference type="InterPro" id="IPR007627">
    <property type="entry name" value="RNA_pol_sigma70_r2"/>
</dbReference>
<dbReference type="Gene3D" id="1.10.1740.10">
    <property type="match status" value="1"/>
</dbReference>
<dbReference type="PANTHER" id="PTHR43133">
    <property type="entry name" value="RNA POLYMERASE ECF-TYPE SIGMA FACTO"/>
    <property type="match status" value="1"/>
</dbReference>
<evidence type="ECO:0000313" key="8">
    <source>
        <dbReference type="Proteomes" id="UP000555103"/>
    </source>
</evidence>
<dbReference type="EMBL" id="JACIEP010000006">
    <property type="protein sequence ID" value="MBB4036101.1"/>
    <property type="molecule type" value="Genomic_DNA"/>
</dbReference>
<keyword evidence="8" id="KW-1185">Reference proteome</keyword>
<evidence type="ECO:0000256" key="3">
    <source>
        <dbReference type="ARBA" id="ARBA00023082"/>
    </source>
</evidence>
<comment type="similarity">
    <text evidence="1">Belongs to the sigma-70 factor family. ECF subfamily.</text>
</comment>
<dbReference type="PANTHER" id="PTHR43133:SF46">
    <property type="entry name" value="RNA POLYMERASE SIGMA-70 FACTOR ECF SUBFAMILY"/>
    <property type="match status" value="1"/>
</dbReference>
<dbReference type="Pfam" id="PF04542">
    <property type="entry name" value="Sigma70_r2"/>
    <property type="match status" value="1"/>
</dbReference>
<gene>
    <name evidence="7" type="ORF">GGR21_002002</name>
</gene>
<dbReference type="Gene3D" id="1.10.10.10">
    <property type="entry name" value="Winged helix-like DNA-binding domain superfamily/Winged helix DNA-binding domain"/>
    <property type="match status" value="1"/>
</dbReference>
<accession>A0A840CLV1</accession>
<dbReference type="CDD" id="cd06171">
    <property type="entry name" value="Sigma70_r4"/>
    <property type="match status" value="1"/>
</dbReference>
<dbReference type="InterPro" id="IPR039425">
    <property type="entry name" value="RNA_pol_sigma-70-like"/>
</dbReference>
<dbReference type="InterPro" id="IPR036388">
    <property type="entry name" value="WH-like_DNA-bd_sf"/>
</dbReference>
<dbReference type="GO" id="GO:0016987">
    <property type="term" value="F:sigma factor activity"/>
    <property type="evidence" value="ECO:0007669"/>
    <property type="project" value="UniProtKB-KW"/>
</dbReference>
<dbReference type="SUPFAM" id="SSF88946">
    <property type="entry name" value="Sigma2 domain of RNA polymerase sigma factors"/>
    <property type="match status" value="1"/>
</dbReference>